<evidence type="ECO:0000313" key="2">
    <source>
        <dbReference type="Proteomes" id="UP000237105"/>
    </source>
</evidence>
<keyword evidence="2" id="KW-1185">Reference proteome</keyword>
<dbReference type="Proteomes" id="UP000237105">
    <property type="component" value="Unassembled WGS sequence"/>
</dbReference>
<dbReference type="AlphaFoldDB" id="A0A2P5B897"/>
<reference evidence="2" key="1">
    <citation type="submission" date="2016-06" db="EMBL/GenBank/DDBJ databases">
        <title>Parallel loss of symbiosis genes in relatives of nitrogen-fixing non-legume Parasponia.</title>
        <authorList>
            <person name="Van Velzen R."/>
            <person name="Holmer R."/>
            <person name="Bu F."/>
            <person name="Rutten L."/>
            <person name="Van Zeijl A."/>
            <person name="Liu W."/>
            <person name="Santuari L."/>
            <person name="Cao Q."/>
            <person name="Sharma T."/>
            <person name="Shen D."/>
            <person name="Roswanjaya Y."/>
            <person name="Wardhani T."/>
            <person name="Kalhor M.S."/>
            <person name="Jansen J."/>
            <person name="Van den Hoogen J."/>
            <person name="Gungor B."/>
            <person name="Hartog M."/>
            <person name="Hontelez J."/>
            <person name="Verver J."/>
            <person name="Yang W.-C."/>
            <person name="Schijlen E."/>
            <person name="Repin R."/>
            <person name="Schilthuizen M."/>
            <person name="Schranz E."/>
            <person name="Heidstra R."/>
            <person name="Miyata K."/>
            <person name="Fedorova E."/>
            <person name="Kohlen W."/>
            <person name="Bisseling T."/>
            <person name="Smit S."/>
            <person name="Geurts R."/>
        </authorList>
    </citation>
    <scope>NUCLEOTIDE SEQUENCE [LARGE SCALE GENOMIC DNA]</scope>
    <source>
        <strain evidence="2">cv. WU1-14</strain>
    </source>
</reference>
<name>A0A2P5B897_PARAD</name>
<accession>A0A2P5B897</accession>
<organism evidence="1 2">
    <name type="scientific">Parasponia andersonii</name>
    <name type="common">Sponia andersonii</name>
    <dbReference type="NCBI Taxonomy" id="3476"/>
    <lineage>
        <taxon>Eukaryota</taxon>
        <taxon>Viridiplantae</taxon>
        <taxon>Streptophyta</taxon>
        <taxon>Embryophyta</taxon>
        <taxon>Tracheophyta</taxon>
        <taxon>Spermatophyta</taxon>
        <taxon>Magnoliopsida</taxon>
        <taxon>eudicotyledons</taxon>
        <taxon>Gunneridae</taxon>
        <taxon>Pentapetalae</taxon>
        <taxon>rosids</taxon>
        <taxon>fabids</taxon>
        <taxon>Rosales</taxon>
        <taxon>Cannabaceae</taxon>
        <taxon>Parasponia</taxon>
    </lineage>
</organism>
<proteinExistence type="predicted"/>
<comment type="caution">
    <text evidence="1">The sequence shown here is derived from an EMBL/GenBank/DDBJ whole genome shotgun (WGS) entry which is preliminary data.</text>
</comment>
<dbReference type="EMBL" id="JXTB01000340">
    <property type="protein sequence ID" value="PON44976.1"/>
    <property type="molecule type" value="Genomic_DNA"/>
</dbReference>
<evidence type="ECO:0000313" key="1">
    <source>
        <dbReference type="EMBL" id="PON44976.1"/>
    </source>
</evidence>
<gene>
    <name evidence="1" type="ORF">PanWU01x14_262640</name>
</gene>
<protein>
    <submittedName>
        <fullName evidence="1">Uncharacterized protein</fullName>
    </submittedName>
</protein>
<sequence>MPLWISASSVSKLFQQPFRSSTRSHNVPKLDSSRDTLNSKLVTTSLNLPWVAPFSLNYAHVQKHQLRQSQELQP</sequence>